<evidence type="ECO:0000256" key="10">
    <source>
        <dbReference type="RuleBase" id="RU363034"/>
    </source>
</evidence>
<dbReference type="CDD" id="cd00190">
    <property type="entry name" value="Tryp_SPc"/>
    <property type="match status" value="1"/>
</dbReference>
<comment type="subcellular location">
    <subcellularLocation>
        <location evidence="1">Secreted</location>
        <location evidence="1">Extracellular space</location>
    </subcellularLocation>
</comment>
<dbReference type="PANTHER" id="PTHR24271">
    <property type="entry name" value="KALLIKREIN-RELATED"/>
    <property type="match status" value="1"/>
</dbReference>
<dbReference type="GeneID" id="117729652"/>
<dbReference type="RefSeq" id="XP_034386817.1">
    <property type="nucleotide sequence ID" value="XM_034530926.1"/>
</dbReference>
<evidence type="ECO:0000313" key="14">
    <source>
        <dbReference type="Proteomes" id="UP000694565"/>
    </source>
</evidence>
<name>A0A8C2WAD8_CYCLU</name>
<dbReference type="PANTHER" id="PTHR24271:SF81">
    <property type="entry name" value="GRANZYME B"/>
    <property type="match status" value="1"/>
</dbReference>
<evidence type="ECO:0000256" key="8">
    <source>
        <dbReference type="ARBA" id="ARBA00036320"/>
    </source>
</evidence>
<evidence type="ECO:0000256" key="6">
    <source>
        <dbReference type="ARBA" id="ARBA00023145"/>
    </source>
</evidence>
<evidence type="ECO:0000256" key="3">
    <source>
        <dbReference type="ARBA" id="ARBA00022729"/>
    </source>
</evidence>
<dbReference type="PRINTS" id="PR00722">
    <property type="entry name" value="CHYMOTRYPSIN"/>
</dbReference>
<protein>
    <recommendedName>
        <fullName evidence="9">trypsin</fullName>
        <ecNumber evidence="9">3.4.21.4</ecNumber>
    </recommendedName>
</protein>
<dbReference type="SUPFAM" id="SSF50494">
    <property type="entry name" value="Trypsin-like serine proteases"/>
    <property type="match status" value="1"/>
</dbReference>
<dbReference type="KEGG" id="clum:117729652"/>
<feature type="signal peptide" evidence="11">
    <location>
        <begin position="1"/>
        <end position="22"/>
    </location>
</feature>
<dbReference type="PROSITE" id="PS00134">
    <property type="entry name" value="TRYPSIN_HIS"/>
    <property type="match status" value="1"/>
</dbReference>
<comment type="catalytic activity">
    <reaction evidence="8">
        <text>Preferential cleavage: Arg-|-Xaa, Lys-|-Xaa.</text>
        <dbReference type="EC" id="3.4.21.4"/>
    </reaction>
</comment>
<dbReference type="InterPro" id="IPR001314">
    <property type="entry name" value="Peptidase_S1A"/>
</dbReference>
<keyword evidence="2 10" id="KW-0645">Protease</keyword>
<evidence type="ECO:0000313" key="13">
    <source>
        <dbReference type="Ensembl" id="ENSCLMP00005000705.1"/>
    </source>
</evidence>
<sequence length="240" mass="26900">MFLHPELLALLLVLTLGGRVRAAKIIGGREAEPHSRPYMALVELREEDGQKKHCGGFLLQEDFVMTAAHCQARFYTVYLGLHRVPKGAEIQRLSVKQSYPHEDFTFTDFKNDIMLLKLSSKANFTQNVRPIALADKSDVSLPNSCLVSGWGATHENTKHMSRVLMEVNVTLADRQRCAEDHLYCSEEKTGPSKGDSGGPLVCEGKAYGVASVSFQPKSNLYYFTKIPDYRSWIDPIVHDL</sequence>
<dbReference type="AlphaFoldDB" id="A0A8C2WAD8"/>
<dbReference type="Pfam" id="PF00089">
    <property type="entry name" value="Trypsin"/>
    <property type="match status" value="1"/>
</dbReference>
<evidence type="ECO:0000256" key="4">
    <source>
        <dbReference type="ARBA" id="ARBA00022801"/>
    </source>
</evidence>
<dbReference type="InterPro" id="IPR033116">
    <property type="entry name" value="TRYPSIN_SER"/>
</dbReference>
<dbReference type="EC" id="3.4.21.4" evidence="9"/>
<keyword evidence="4 10" id="KW-0378">Hydrolase</keyword>
<evidence type="ECO:0000256" key="5">
    <source>
        <dbReference type="ARBA" id="ARBA00022825"/>
    </source>
</evidence>
<dbReference type="InterPro" id="IPR018114">
    <property type="entry name" value="TRYPSIN_HIS"/>
</dbReference>
<dbReference type="GO" id="GO:0005576">
    <property type="term" value="C:extracellular region"/>
    <property type="evidence" value="ECO:0007669"/>
    <property type="project" value="UniProtKB-SubCell"/>
</dbReference>
<proteinExistence type="predicted"/>
<accession>A0A8C2WAD8</accession>
<organism evidence="13 14">
    <name type="scientific">Cyclopterus lumpus</name>
    <name type="common">Lumpsucker</name>
    <dbReference type="NCBI Taxonomy" id="8103"/>
    <lineage>
        <taxon>Eukaryota</taxon>
        <taxon>Metazoa</taxon>
        <taxon>Chordata</taxon>
        <taxon>Craniata</taxon>
        <taxon>Vertebrata</taxon>
        <taxon>Euteleostomi</taxon>
        <taxon>Actinopterygii</taxon>
        <taxon>Neopterygii</taxon>
        <taxon>Teleostei</taxon>
        <taxon>Neoteleostei</taxon>
        <taxon>Acanthomorphata</taxon>
        <taxon>Eupercaria</taxon>
        <taxon>Perciformes</taxon>
        <taxon>Cottioidei</taxon>
        <taxon>Cottales</taxon>
        <taxon>Cyclopteridae</taxon>
        <taxon>Cyclopterus</taxon>
    </lineage>
</organism>
<dbReference type="Gene3D" id="2.40.10.10">
    <property type="entry name" value="Trypsin-like serine proteases"/>
    <property type="match status" value="2"/>
</dbReference>
<feature type="domain" description="Peptidase S1" evidence="12">
    <location>
        <begin position="25"/>
        <end position="238"/>
    </location>
</feature>
<dbReference type="FunFam" id="2.40.10.10:FF:000005">
    <property type="entry name" value="Serine protease 37"/>
    <property type="match status" value="1"/>
</dbReference>
<dbReference type="GeneTree" id="ENSGT01030000234551"/>
<reference evidence="13" key="2">
    <citation type="submission" date="2025-09" db="UniProtKB">
        <authorList>
            <consortium name="Ensembl"/>
        </authorList>
    </citation>
    <scope>IDENTIFICATION</scope>
</reference>
<gene>
    <name evidence="13" type="primary">LOC117729652</name>
</gene>
<reference evidence="13" key="1">
    <citation type="submission" date="2025-08" db="UniProtKB">
        <authorList>
            <consortium name="Ensembl"/>
        </authorList>
    </citation>
    <scope>IDENTIFICATION</scope>
</reference>
<evidence type="ECO:0000256" key="1">
    <source>
        <dbReference type="ARBA" id="ARBA00004239"/>
    </source>
</evidence>
<dbReference type="PROSITE" id="PS00135">
    <property type="entry name" value="TRYPSIN_SER"/>
    <property type="match status" value="1"/>
</dbReference>
<keyword evidence="6" id="KW-0865">Zymogen</keyword>
<evidence type="ECO:0000256" key="11">
    <source>
        <dbReference type="SAM" id="SignalP"/>
    </source>
</evidence>
<dbReference type="SMART" id="SM00020">
    <property type="entry name" value="Tryp_SPc"/>
    <property type="match status" value="1"/>
</dbReference>
<dbReference type="GO" id="GO:0004252">
    <property type="term" value="F:serine-type endopeptidase activity"/>
    <property type="evidence" value="ECO:0007669"/>
    <property type="project" value="UniProtKB-EC"/>
</dbReference>
<keyword evidence="3 11" id="KW-0732">Signal</keyword>
<keyword evidence="14" id="KW-1185">Reference proteome</keyword>
<feature type="chain" id="PRO_5034827296" description="trypsin" evidence="11">
    <location>
        <begin position="23"/>
        <end position="240"/>
    </location>
</feature>
<dbReference type="Proteomes" id="UP000694565">
    <property type="component" value="Unplaced"/>
</dbReference>
<evidence type="ECO:0000256" key="7">
    <source>
        <dbReference type="ARBA" id="ARBA00023157"/>
    </source>
</evidence>
<dbReference type="InterPro" id="IPR009003">
    <property type="entry name" value="Peptidase_S1_PA"/>
</dbReference>
<keyword evidence="7" id="KW-1015">Disulfide bond</keyword>
<dbReference type="GO" id="GO:0006508">
    <property type="term" value="P:proteolysis"/>
    <property type="evidence" value="ECO:0007669"/>
    <property type="project" value="UniProtKB-KW"/>
</dbReference>
<dbReference type="InterPro" id="IPR043504">
    <property type="entry name" value="Peptidase_S1_PA_chymotrypsin"/>
</dbReference>
<dbReference type="OrthoDB" id="5565075at2759"/>
<dbReference type="InterPro" id="IPR001254">
    <property type="entry name" value="Trypsin_dom"/>
</dbReference>
<evidence type="ECO:0000259" key="12">
    <source>
        <dbReference type="PROSITE" id="PS50240"/>
    </source>
</evidence>
<dbReference type="PROSITE" id="PS50240">
    <property type="entry name" value="TRYPSIN_DOM"/>
    <property type="match status" value="1"/>
</dbReference>
<evidence type="ECO:0000256" key="9">
    <source>
        <dbReference type="ARBA" id="ARBA00038868"/>
    </source>
</evidence>
<dbReference type="Ensembl" id="ENSCLMT00005000783.1">
    <property type="protein sequence ID" value="ENSCLMP00005000705.1"/>
    <property type="gene ID" value="ENSCLMG00005000477.1"/>
</dbReference>
<keyword evidence="5 10" id="KW-0720">Serine protease</keyword>
<evidence type="ECO:0000256" key="2">
    <source>
        <dbReference type="ARBA" id="ARBA00022670"/>
    </source>
</evidence>